<dbReference type="Pfam" id="PF01381">
    <property type="entry name" value="HTH_3"/>
    <property type="match status" value="1"/>
</dbReference>
<organism evidence="3">
    <name type="scientific">hydrothermal vent metagenome</name>
    <dbReference type="NCBI Taxonomy" id="652676"/>
    <lineage>
        <taxon>unclassified sequences</taxon>
        <taxon>metagenomes</taxon>
        <taxon>ecological metagenomes</taxon>
    </lineage>
</organism>
<feature type="domain" description="HTH cro/C1-type" evidence="2">
    <location>
        <begin position="1"/>
        <end position="41"/>
    </location>
</feature>
<dbReference type="Gene3D" id="1.10.260.40">
    <property type="entry name" value="lambda repressor-like DNA-binding domains"/>
    <property type="match status" value="1"/>
</dbReference>
<evidence type="ECO:0000259" key="2">
    <source>
        <dbReference type="PROSITE" id="PS50943"/>
    </source>
</evidence>
<dbReference type="InterPro" id="IPR001387">
    <property type="entry name" value="Cro/C1-type_HTH"/>
</dbReference>
<dbReference type="InterPro" id="IPR010982">
    <property type="entry name" value="Lambda_DNA-bd_dom_sf"/>
</dbReference>
<dbReference type="GO" id="GO:0003677">
    <property type="term" value="F:DNA binding"/>
    <property type="evidence" value="ECO:0007669"/>
    <property type="project" value="UniProtKB-KW"/>
</dbReference>
<reference evidence="3" key="1">
    <citation type="submission" date="2018-06" db="EMBL/GenBank/DDBJ databases">
        <authorList>
            <person name="Zhirakovskaya E."/>
        </authorList>
    </citation>
    <scope>NUCLEOTIDE SEQUENCE</scope>
</reference>
<protein>
    <submittedName>
        <fullName evidence="3">Antitoxin HigA</fullName>
    </submittedName>
</protein>
<dbReference type="EMBL" id="UOEU01000830">
    <property type="protein sequence ID" value="VAW41235.1"/>
    <property type="molecule type" value="Genomic_DNA"/>
</dbReference>
<accession>A0A3B0VCG5</accession>
<dbReference type="AlphaFoldDB" id="A0A3B0VCG5"/>
<dbReference type="InterPro" id="IPR013430">
    <property type="entry name" value="Toxin_antidote_HigA"/>
</dbReference>
<proteinExistence type="predicted"/>
<dbReference type="NCBIfam" id="TIGR02607">
    <property type="entry name" value="antidote_HigA"/>
    <property type="match status" value="1"/>
</dbReference>
<dbReference type="PROSITE" id="PS50943">
    <property type="entry name" value="HTH_CROC1"/>
    <property type="match status" value="1"/>
</dbReference>
<dbReference type="PANTHER" id="PTHR36924">
    <property type="entry name" value="ANTITOXIN HIGA-1"/>
    <property type="match status" value="1"/>
</dbReference>
<dbReference type="SUPFAM" id="SSF47413">
    <property type="entry name" value="lambda repressor-like DNA-binding domains"/>
    <property type="match status" value="1"/>
</dbReference>
<gene>
    <name evidence="3" type="ORF">MNBD_CHLOROFLEXI01-2327</name>
</gene>
<evidence type="ECO:0000313" key="3">
    <source>
        <dbReference type="EMBL" id="VAW41235.1"/>
    </source>
</evidence>
<keyword evidence="1" id="KW-0238">DNA-binding</keyword>
<evidence type="ECO:0000256" key="1">
    <source>
        <dbReference type="ARBA" id="ARBA00023125"/>
    </source>
</evidence>
<sequence length="77" mass="8781">MAEGIHVPYQRINEIVNGRRGVTPSTALRLSKFFGTSAGFWMNLQLRWDLYHAQKTEARALETIQTHQFTSSNQMAA</sequence>
<dbReference type="PANTHER" id="PTHR36924:SF1">
    <property type="entry name" value="ANTITOXIN HIGA-1"/>
    <property type="match status" value="1"/>
</dbReference>
<name>A0A3B0VCG5_9ZZZZ</name>
<dbReference type="CDD" id="cd00093">
    <property type="entry name" value="HTH_XRE"/>
    <property type="match status" value="1"/>
</dbReference>